<gene>
    <name evidence="2" type="ORF">OXD698_LOCUS50302</name>
</gene>
<feature type="non-terminal residue" evidence="2">
    <location>
        <position position="1"/>
    </location>
</feature>
<evidence type="ECO:0000259" key="1">
    <source>
        <dbReference type="Pfam" id="PF10283"/>
    </source>
</evidence>
<dbReference type="InterPro" id="IPR019406">
    <property type="entry name" value="APLF_PBZ"/>
</dbReference>
<accession>A0A820MRP2</accession>
<feature type="domain" description="PBZ-type" evidence="1">
    <location>
        <begin position="14"/>
        <end position="38"/>
    </location>
</feature>
<feature type="non-terminal residue" evidence="2">
    <location>
        <position position="57"/>
    </location>
</feature>
<proteinExistence type="predicted"/>
<comment type="caution">
    <text evidence="2">The sequence shown here is derived from an EMBL/GenBank/DDBJ whole genome shotgun (WGS) entry which is preliminary data.</text>
</comment>
<sequence length="57" mass="6549">YHGAKDLANNDFEKPACRYGKACYRTDQDHLKKFSHPGGSTTRSSDKQWCRYGADCY</sequence>
<reference evidence="2" key="1">
    <citation type="submission" date="2021-02" db="EMBL/GenBank/DDBJ databases">
        <authorList>
            <person name="Nowell W R."/>
        </authorList>
    </citation>
    <scope>NUCLEOTIDE SEQUENCE</scope>
</reference>
<evidence type="ECO:0000313" key="2">
    <source>
        <dbReference type="EMBL" id="CAF4379627.1"/>
    </source>
</evidence>
<dbReference type="EMBL" id="CAJOAZ010023899">
    <property type="protein sequence ID" value="CAF4379627.1"/>
    <property type="molecule type" value="Genomic_DNA"/>
</dbReference>
<name>A0A820MRP2_9BILA</name>
<protein>
    <recommendedName>
        <fullName evidence="1">PBZ-type domain-containing protein</fullName>
    </recommendedName>
</protein>
<dbReference type="Pfam" id="PF10283">
    <property type="entry name" value="zf-CCHH"/>
    <property type="match status" value="1"/>
</dbReference>
<dbReference type="Proteomes" id="UP000663844">
    <property type="component" value="Unassembled WGS sequence"/>
</dbReference>
<evidence type="ECO:0000313" key="3">
    <source>
        <dbReference type="Proteomes" id="UP000663844"/>
    </source>
</evidence>
<dbReference type="AlphaFoldDB" id="A0A820MRP2"/>
<organism evidence="2 3">
    <name type="scientific">Adineta steineri</name>
    <dbReference type="NCBI Taxonomy" id="433720"/>
    <lineage>
        <taxon>Eukaryota</taxon>
        <taxon>Metazoa</taxon>
        <taxon>Spiralia</taxon>
        <taxon>Gnathifera</taxon>
        <taxon>Rotifera</taxon>
        <taxon>Eurotatoria</taxon>
        <taxon>Bdelloidea</taxon>
        <taxon>Adinetida</taxon>
        <taxon>Adinetidae</taxon>
        <taxon>Adineta</taxon>
    </lineage>
</organism>